<evidence type="ECO:0000313" key="6">
    <source>
        <dbReference type="EMBL" id="ONH65920.1"/>
    </source>
</evidence>
<dbReference type="PANTHER" id="PTHR30249:SF0">
    <property type="entry name" value="PLASTIDAL GLYCOLATE_GLYCERATE TRANSLOCATOR 1, CHLOROPLASTIC"/>
    <property type="match status" value="1"/>
</dbReference>
<comment type="caution">
    <text evidence="6">The sequence shown here is derived from an EMBL/GenBank/DDBJ whole genome shotgun (WGS) entry which is preliminary data.</text>
</comment>
<feature type="transmembrane region" description="Helical" evidence="5">
    <location>
        <begin position="319"/>
        <end position="338"/>
    </location>
</feature>
<proteinExistence type="predicted"/>
<organism evidence="6 7">
    <name type="scientific">Cyberlindnera fabianii</name>
    <name type="common">Yeast</name>
    <name type="synonym">Hansenula fabianii</name>
    <dbReference type="NCBI Taxonomy" id="36022"/>
    <lineage>
        <taxon>Eukaryota</taxon>
        <taxon>Fungi</taxon>
        <taxon>Dikarya</taxon>
        <taxon>Ascomycota</taxon>
        <taxon>Saccharomycotina</taxon>
        <taxon>Saccharomycetes</taxon>
        <taxon>Phaffomycetales</taxon>
        <taxon>Phaffomycetaceae</taxon>
        <taxon>Cyberlindnera</taxon>
    </lineage>
</organism>
<evidence type="ECO:0000256" key="4">
    <source>
        <dbReference type="ARBA" id="ARBA00023136"/>
    </source>
</evidence>
<name>A0A1V2L2E0_CYBFA</name>
<reference evidence="7" key="1">
    <citation type="journal article" date="2017" name="Genome Announc.">
        <title>Genome sequences of Cyberlindnera fabianii 65, Pichia kudriavzevii 129, and Saccharomyces cerevisiae 131 isolated from fermented masau fruits in Zimbabwe.</title>
        <authorList>
            <person name="van Rijswijck I.M.H."/>
            <person name="Derks M.F.L."/>
            <person name="Abee T."/>
            <person name="de Ridder D."/>
            <person name="Smid E.J."/>
        </authorList>
    </citation>
    <scope>NUCLEOTIDE SEQUENCE [LARGE SCALE GENOMIC DNA]</scope>
    <source>
        <strain evidence="7">65</strain>
    </source>
</reference>
<feature type="transmembrane region" description="Helical" evidence="5">
    <location>
        <begin position="371"/>
        <end position="393"/>
    </location>
</feature>
<evidence type="ECO:0000256" key="2">
    <source>
        <dbReference type="ARBA" id="ARBA00022692"/>
    </source>
</evidence>
<dbReference type="OMA" id="MGKPSPF"/>
<dbReference type="EMBL" id="MPUK01000009">
    <property type="protein sequence ID" value="ONH65920.1"/>
    <property type="molecule type" value="Genomic_DNA"/>
</dbReference>
<evidence type="ECO:0000313" key="7">
    <source>
        <dbReference type="Proteomes" id="UP000189513"/>
    </source>
</evidence>
<accession>A0A1V2L2E0</accession>
<dbReference type="VEuPathDB" id="FungiDB:BON22_4220"/>
<feature type="transmembrane region" description="Helical" evidence="5">
    <location>
        <begin position="122"/>
        <end position="149"/>
    </location>
</feature>
<comment type="subcellular location">
    <subcellularLocation>
        <location evidence="1">Membrane</location>
        <topology evidence="1">Multi-pass membrane protein</topology>
    </subcellularLocation>
</comment>
<dbReference type="InterPro" id="IPR007300">
    <property type="entry name" value="CidB/LrgB"/>
</dbReference>
<keyword evidence="3 5" id="KW-1133">Transmembrane helix</keyword>
<sequence length="408" mass="45160">MTSYGLISDLLRGISIGIGLSYPKIIHNYIKVPIGILCVLTVIYAFNQALDLVRFPASVACMILCWLLLIASSFTFGTRRTGILVKFFDIPGKFCLQWISVFFTPAFITLPLSTPISAKEAMLIAAVFIVGFAVQMGGVAYICVGLQWITRQIVSSRVVDGNNILYQTPAFQRDMLIGKWIHRNFDYIVFGVGFIISIPIYFSIGYAMPFHLFTSVITFLIMLHAPPARYRIILNPVLCSVAISWLVYYIFSAIRGVSFLDDLRQYKTGRTYLTLFHVPHTDKITSAPGAGDILTSLMDVAIVSLAMPIYAYRADLWRNAIVLLPTILVMTFGSFFIYPPICHIIGISPERSLAFAGRSITLALGTPFTEALAAMSSVCFVLYGTFMVAMASIPPLVHSLRHIVGLGN</sequence>
<dbReference type="GO" id="GO:0016020">
    <property type="term" value="C:membrane"/>
    <property type="evidence" value="ECO:0007669"/>
    <property type="project" value="UniProtKB-SubCell"/>
</dbReference>
<keyword evidence="4 5" id="KW-0472">Membrane</keyword>
<keyword evidence="7" id="KW-1185">Reference proteome</keyword>
<feature type="transmembrane region" description="Helical" evidence="5">
    <location>
        <begin position="232"/>
        <end position="251"/>
    </location>
</feature>
<dbReference type="PANTHER" id="PTHR30249">
    <property type="entry name" value="PUTATIVE SEROTONIN TRANSPORTER"/>
    <property type="match status" value="1"/>
</dbReference>
<dbReference type="Proteomes" id="UP000189513">
    <property type="component" value="Unassembled WGS sequence"/>
</dbReference>
<feature type="transmembrane region" description="Helical" evidence="5">
    <location>
        <begin position="95"/>
        <end position="116"/>
    </location>
</feature>
<gene>
    <name evidence="6" type="ORF">BON22_4220</name>
</gene>
<feature type="transmembrane region" description="Helical" evidence="5">
    <location>
        <begin position="29"/>
        <end position="46"/>
    </location>
</feature>
<protein>
    <submittedName>
        <fullName evidence="6">Plastidal glycolate/glycerate translocator 1, chloroplastic</fullName>
    </submittedName>
</protein>
<dbReference type="Pfam" id="PF04172">
    <property type="entry name" value="LrgB"/>
    <property type="match status" value="1"/>
</dbReference>
<keyword evidence="2 5" id="KW-0812">Transmembrane</keyword>
<evidence type="ECO:0000256" key="3">
    <source>
        <dbReference type="ARBA" id="ARBA00022989"/>
    </source>
</evidence>
<evidence type="ECO:0000256" key="1">
    <source>
        <dbReference type="ARBA" id="ARBA00004141"/>
    </source>
</evidence>
<evidence type="ECO:0000256" key="5">
    <source>
        <dbReference type="SAM" id="Phobius"/>
    </source>
</evidence>
<feature type="transmembrane region" description="Helical" evidence="5">
    <location>
        <begin position="52"/>
        <end position="74"/>
    </location>
</feature>
<feature type="transmembrane region" description="Helical" evidence="5">
    <location>
        <begin position="185"/>
        <end position="202"/>
    </location>
</feature>
<dbReference type="AlphaFoldDB" id="A0A1V2L2E0"/>